<evidence type="ECO:0000313" key="15">
    <source>
        <dbReference type="EMBL" id="KGG19623.1"/>
    </source>
</evidence>
<sequence length="256" mass="27705">MEIIPAIDLLNGKCVRLNQGNYNEVTKFNSDPVKQAQIWENKGAKRLHLVDLDGAKTGEPINDLTIKEIKKSITIPIQLGGGIRSIDRAKELFDIGIDRIILGTIAIEKPELVKELSKEYPKRVAVGIDAKEGMVATRGWLKQSEISSLDLAKQLNDLDLAAIISTDIATDGTLKGPNVQALREIAEISINPVIASGGIGSIADLISLADFADEGIEGIIVGRALYDGSIDLKEALLTLKNLLLQDAFNAKDKFLV</sequence>
<dbReference type="CDD" id="cd04732">
    <property type="entry name" value="HisA"/>
    <property type="match status" value="1"/>
</dbReference>
<evidence type="ECO:0000256" key="7">
    <source>
        <dbReference type="ARBA" id="ARBA00022490"/>
    </source>
</evidence>
<accession>A0A0A2BZY4</accession>
<evidence type="ECO:0000256" key="5">
    <source>
        <dbReference type="ARBA" id="ARBA00012550"/>
    </source>
</evidence>
<proteinExistence type="inferred from homology"/>
<evidence type="ECO:0000256" key="14">
    <source>
        <dbReference type="RuleBase" id="RU003658"/>
    </source>
</evidence>
<comment type="catalytic activity">
    <reaction evidence="1 12 14">
        <text>1-(5-phospho-beta-D-ribosyl)-5-[(5-phospho-beta-D-ribosylamino)methylideneamino]imidazole-4-carboxamide = 5-[(5-phospho-1-deoxy-D-ribulos-1-ylimino)methylamino]-1-(5-phospho-beta-D-ribosyl)imidazole-4-carboxamide</text>
        <dbReference type="Rhea" id="RHEA:15469"/>
        <dbReference type="ChEBI" id="CHEBI:58435"/>
        <dbReference type="ChEBI" id="CHEBI:58525"/>
        <dbReference type="EC" id="5.3.1.16"/>
    </reaction>
</comment>
<keyword evidence="9 12" id="KW-0368">Histidine biosynthesis</keyword>
<dbReference type="GO" id="GO:0000162">
    <property type="term" value="P:L-tryptophan biosynthetic process"/>
    <property type="evidence" value="ECO:0007669"/>
    <property type="project" value="TreeGrafter"/>
</dbReference>
<dbReference type="EC" id="5.3.1.16" evidence="5 12"/>
<keyword evidence="10 12" id="KW-0413">Isomerase</keyword>
<dbReference type="SUPFAM" id="SSF51366">
    <property type="entry name" value="Ribulose-phoshate binding barrel"/>
    <property type="match status" value="1"/>
</dbReference>
<evidence type="ECO:0000256" key="12">
    <source>
        <dbReference type="HAMAP-Rule" id="MF_01014"/>
    </source>
</evidence>
<evidence type="ECO:0000256" key="8">
    <source>
        <dbReference type="ARBA" id="ARBA00022605"/>
    </source>
</evidence>
<organism evidence="15 16">
    <name type="scientific">Prochlorococcus marinus str. PAC1</name>
    <dbReference type="NCBI Taxonomy" id="59924"/>
    <lineage>
        <taxon>Bacteria</taxon>
        <taxon>Bacillati</taxon>
        <taxon>Cyanobacteriota</taxon>
        <taxon>Cyanophyceae</taxon>
        <taxon>Synechococcales</taxon>
        <taxon>Prochlorococcaceae</taxon>
        <taxon>Prochlorococcus</taxon>
    </lineage>
</organism>
<name>A0A0A2BZY4_PROMR</name>
<dbReference type="GO" id="GO:0003949">
    <property type="term" value="F:1-(5-phosphoribosyl)-5-[(5-phosphoribosylamino)methylideneamino]imidazole-4-carboxamide isomerase activity"/>
    <property type="evidence" value="ECO:0007669"/>
    <property type="project" value="UniProtKB-UniRule"/>
</dbReference>
<evidence type="ECO:0000256" key="4">
    <source>
        <dbReference type="ARBA" id="ARBA00009667"/>
    </source>
</evidence>
<reference evidence="16" key="1">
    <citation type="journal article" date="2014" name="Sci. Data">
        <title>Genomes of diverse isolates of the marine cyanobacterium Prochlorococcus.</title>
        <authorList>
            <person name="Biller S."/>
            <person name="Berube P."/>
            <person name="Thompson J."/>
            <person name="Kelly L."/>
            <person name="Roggensack S."/>
            <person name="Awad L."/>
            <person name="Roache-Johnson K."/>
            <person name="Ding H."/>
            <person name="Giovannoni S.J."/>
            <person name="Moore L.R."/>
            <person name="Chisholm S.W."/>
        </authorList>
    </citation>
    <scope>NUCLEOTIDE SEQUENCE [LARGE SCALE GENOMIC DNA]</scope>
    <source>
        <strain evidence="16">PAC1</strain>
    </source>
</reference>
<dbReference type="PANTHER" id="PTHR43090:SF2">
    <property type="entry name" value="1-(5-PHOSPHORIBOSYL)-5-[(5-PHOSPHORIBOSYLAMINO)METHYLIDENEAMINO] IMIDAZOLE-4-CARBOXAMIDE ISOMERASE"/>
    <property type="match status" value="1"/>
</dbReference>
<evidence type="ECO:0000313" key="16">
    <source>
        <dbReference type="Proteomes" id="UP000030392"/>
    </source>
</evidence>
<dbReference type="InterPro" id="IPR044524">
    <property type="entry name" value="Isoase_HisA-like"/>
</dbReference>
<evidence type="ECO:0000256" key="10">
    <source>
        <dbReference type="ARBA" id="ARBA00023235"/>
    </source>
</evidence>
<dbReference type="InterPro" id="IPR013785">
    <property type="entry name" value="Aldolase_TIM"/>
</dbReference>
<evidence type="ECO:0000256" key="2">
    <source>
        <dbReference type="ARBA" id="ARBA00004496"/>
    </source>
</evidence>
<dbReference type="InterPro" id="IPR006063">
    <property type="entry name" value="HisA_bact_arch"/>
</dbReference>
<dbReference type="InterPro" id="IPR006062">
    <property type="entry name" value="His_biosynth"/>
</dbReference>
<evidence type="ECO:0000256" key="6">
    <source>
        <dbReference type="ARBA" id="ARBA00018464"/>
    </source>
</evidence>
<comment type="similarity">
    <text evidence="4 12 13">Belongs to the HisA/HisF family.</text>
</comment>
<protein>
    <recommendedName>
        <fullName evidence="6 12">1-(5-phosphoribosyl)-5-[(5-phosphoribosylamino)methylideneamino] imidazole-4-carboxamide isomerase</fullName>
        <ecNumber evidence="5 12">5.3.1.16</ecNumber>
    </recommendedName>
    <alternativeName>
        <fullName evidence="11 12">Phosphoribosylformimino-5-aminoimidazole carboxamide ribotide isomerase</fullName>
    </alternativeName>
</protein>
<evidence type="ECO:0000256" key="1">
    <source>
        <dbReference type="ARBA" id="ARBA00000901"/>
    </source>
</evidence>
<evidence type="ECO:0000256" key="9">
    <source>
        <dbReference type="ARBA" id="ARBA00023102"/>
    </source>
</evidence>
<comment type="subcellular location">
    <subcellularLocation>
        <location evidence="2 12 14">Cytoplasm</location>
    </subcellularLocation>
</comment>
<feature type="active site" description="Proton acceptor" evidence="12">
    <location>
        <position position="8"/>
    </location>
</feature>
<dbReference type="NCBIfam" id="TIGR00007">
    <property type="entry name" value="1-(5-phosphoribosyl)-5-[(5-phosphoribosylamino)methylideneamino]imidazole-4-carboxamide isomerase"/>
    <property type="match status" value="1"/>
</dbReference>
<dbReference type="AlphaFoldDB" id="A0A0A2BZY4"/>
<keyword evidence="7 12" id="KW-0963">Cytoplasm</keyword>
<keyword evidence="8 12" id="KW-0028">Amino-acid biosynthesis</keyword>
<dbReference type="FunFam" id="3.20.20.70:FF:000009">
    <property type="entry name" value="1-(5-phosphoribosyl)-5-[(5-phosphoribosylamino)methylideneamino] imidazole-4-carboxamide isomerase"/>
    <property type="match status" value="1"/>
</dbReference>
<evidence type="ECO:0000256" key="11">
    <source>
        <dbReference type="ARBA" id="ARBA00030547"/>
    </source>
</evidence>
<evidence type="ECO:0000256" key="3">
    <source>
        <dbReference type="ARBA" id="ARBA00005133"/>
    </source>
</evidence>
<dbReference type="RefSeq" id="WP_036907310.1">
    <property type="nucleotide sequence ID" value="NZ_CP138967.1"/>
</dbReference>
<dbReference type="HAMAP" id="MF_01014">
    <property type="entry name" value="HisA"/>
    <property type="match status" value="1"/>
</dbReference>
<dbReference type="Pfam" id="PF00977">
    <property type="entry name" value="His_biosynth"/>
    <property type="match status" value="1"/>
</dbReference>
<dbReference type="GO" id="GO:0000105">
    <property type="term" value="P:L-histidine biosynthetic process"/>
    <property type="evidence" value="ECO:0007669"/>
    <property type="project" value="UniProtKB-UniRule"/>
</dbReference>
<evidence type="ECO:0000256" key="13">
    <source>
        <dbReference type="RuleBase" id="RU003657"/>
    </source>
</evidence>
<gene>
    <name evidence="12" type="primary">hisA</name>
    <name evidence="15" type="ORF">EV03_2008</name>
</gene>
<dbReference type="PANTHER" id="PTHR43090">
    <property type="entry name" value="1-(5-PHOSPHORIBOSYL)-5-[(5-PHOSPHORIBOSYLAMINO)METHYLIDENEAMINO] IMIDAZOLE-4-CARBOXAMIDE ISOMERASE"/>
    <property type="match status" value="1"/>
</dbReference>
<dbReference type="UniPathway" id="UPA00031">
    <property type="reaction ID" value="UER00009"/>
</dbReference>
<dbReference type="InterPro" id="IPR023016">
    <property type="entry name" value="HisA/PriA"/>
</dbReference>
<comment type="pathway">
    <text evidence="3 12 14">Amino-acid biosynthesis; L-histidine biosynthesis; L-histidine from 5-phospho-alpha-D-ribose 1-diphosphate: step 4/9.</text>
</comment>
<dbReference type="EMBL" id="JNAX01000015">
    <property type="protein sequence ID" value="KGG19623.1"/>
    <property type="molecule type" value="Genomic_DNA"/>
</dbReference>
<dbReference type="InterPro" id="IPR011060">
    <property type="entry name" value="RibuloseP-bd_barrel"/>
</dbReference>
<dbReference type="Proteomes" id="UP000030392">
    <property type="component" value="Unassembled WGS sequence"/>
</dbReference>
<dbReference type="Gene3D" id="3.20.20.70">
    <property type="entry name" value="Aldolase class I"/>
    <property type="match status" value="1"/>
</dbReference>
<comment type="caution">
    <text evidence="15">The sequence shown here is derived from an EMBL/GenBank/DDBJ whole genome shotgun (WGS) entry which is preliminary data.</text>
</comment>
<dbReference type="GO" id="GO:0005737">
    <property type="term" value="C:cytoplasm"/>
    <property type="evidence" value="ECO:0007669"/>
    <property type="project" value="UniProtKB-SubCell"/>
</dbReference>
<feature type="active site" description="Proton donor" evidence="12">
    <location>
        <position position="129"/>
    </location>
</feature>